<evidence type="ECO:0000256" key="1">
    <source>
        <dbReference type="ARBA" id="ARBA00008072"/>
    </source>
</evidence>
<dbReference type="Gene3D" id="3.40.50.720">
    <property type="entry name" value="NAD(P)-binding Rossmann-like Domain"/>
    <property type="match status" value="1"/>
</dbReference>
<dbReference type="CDD" id="cd08249">
    <property type="entry name" value="enoyl_reductase_like"/>
    <property type="match status" value="1"/>
</dbReference>
<feature type="domain" description="Enoyl reductase (ER)" evidence="4">
    <location>
        <begin position="36"/>
        <end position="302"/>
    </location>
</feature>
<dbReference type="InterPro" id="IPR047122">
    <property type="entry name" value="Trans-enoyl_RdTase-like"/>
</dbReference>
<dbReference type="RefSeq" id="XP_033396819.1">
    <property type="nucleotide sequence ID" value="XM_033540662.1"/>
</dbReference>
<dbReference type="InterPro" id="IPR020843">
    <property type="entry name" value="ER"/>
</dbReference>
<accession>A0A6A6BAQ9</accession>
<evidence type="ECO:0000259" key="4">
    <source>
        <dbReference type="SMART" id="SM00829"/>
    </source>
</evidence>
<dbReference type="GO" id="GO:0016651">
    <property type="term" value="F:oxidoreductase activity, acting on NAD(P)H"/>
    <property type="evidence" value="ECO:0007669"/>
    <property type="project" value="InterPro"/>
</dbReference>
<evidence type="ECO:0000256" key="3">
    <source>
        <dbReference type="ARBA" id="ARBA00023002"/>
    </source>
</evidence>
<evidence type="ECO:0000256" key="2">
    <source>
        <dbReference type="ARBA" id="ARBA00011245"/>
    </source>
</evidence>
<dbReference type="PANTHER" id="PTHR45348">
    <property type="entry name" value="HYPOTHETICAL OXIDOREDUCTASE (EUROFUNG)"/>
    <property type="match status" value="1"/>
</dbReference>
<dbReference type="InterPro" id="IPR036291">
    <property type="entry name" value="NAD(P)-bd_dom_sf"/>
</dbReference>
<dbReference type="SMART" id="SM00829">
    <property type="entry name" value="PKS_ER"/>
    <property type="match status" value="1"/>
</dbReference>
<dbReference type="InterPro" id="IPR013154">
    <property type="entry name" value="ADH-like_N"/>
</dbReference>
<dbReference type="GeneID" id="54298158"/>
<dbReference type="SUPFAM" id="SSF50129">
    <property type="entry name" value="GroES-like"/>
    <property type="match status" value="1"/>
</dbReference>
<dbReference type="Gene3D" id="3.90.180.10">
    <property type="entry name" value="Medium-chain alcohol dehydrogenases, catalytic domain"/>
    <property type="match status" value="1"/>
</dbReference>
<evidence type="ECO:0000313" key="6">
    <source>
        <dbReference type="Proteomes" id="UP000799438"/>
    </source>
</evidence>
<dbReference type="InterPro" id="IPR013149">
    <property type="entry name" value="ADH-like_C"/>
</dbReference>
<dbReference type="EMBL" id="ML995488">
    <property type="protein sequence ID" value="KAF2141106.1"/>
    <property type="molecule type" value="Genomic_DNA"/>
</dbReference>
<keyword evidence="6" id="KW-1185">Reference proteome</keyword>
<reference evidence="5" key="1">
    <citation type="journal article" date="2020" name="Stud. Mycol.">
        <title>101 Dothideomycetes genomes: a test case for predicting lifestyles and emergence of pathogens.</title>
        <authorList>
            <person name="Haridas S."/>
            <person name="Albert R."/>
            <person name="Binder M."/>
            <person name="Bloem J."/>
            <person name="Labutti K."/>
            <person name="Salamov A."/>
            <person name="Andreopoulos B."/>
            <person name="Baker S."/>
            <person name="Barry K."/>
            <person name="Bills G."/>
            <person name="Bluhm B."/>
            <person name="Cannon C."/>
            <person name="Castanera R."/>
            <person name="Culley D."/>
            <person name="Daum C."/>
            <person name="Ezra D."/>
            <person name="Gonzalez J."/>
            <person name="Henrissat B."/>
            <person name="Kuo A."/>
            <person name="Liang C."/>
            <person name="Lipzen A."/>
            <person name="Lutzoni F."/>
            <person name="Magnuson J."/>
            <person name="Mondo S."/>
            <person name="Nolan M."/>
            <person name="Ohm R."/>
            <person name="Pangilinan J."/>
            <person name="Park H.-J."/>
            <person name="Ramirez L."/>
            <person name="Alfaro M."/>
            <person name="Sun H."/>
            <person name="Tritt A."/>
            <person name="Yoshinaga Y."/>
            <person name="Zwiers L.-H."/>
            <person name="Turgeon B."/>
            <person name="Goodwin S."/>
            <person name="Spatafora J."/>
            <person name="Crous P."/>
            <person name="Grigoriev I."/>
        </authorList>
    </citation>
    <scope>NUCLEOTIDE SEQUENCE</scope>
    <source>
        <strain evidence="5">CBS 121167</strain>
    </source>
</reference>
<name>A0A6A6BAQ9_9PEZI</name>
<dbReference type="SUPFAM" id="SSF51735">
    <property type="entry name" value="NAD(P)-binding Rossmann-fold domains"/>
    <property type="match status" value="1"/>
</dbReference>
<proteinExistence type="inferred from homology"/>
<comment type="subunit">
    <text evidence="2">Monomer.</text>
</comment>
<keyword evidence="3" id="KW-0560">Oxidoreductase</keyword>
<organism evidence="5 6">
    <name type="scientific">Aplosporella prunicola CBS 121167</name>
    <dbReference type="NCBI Taxonomy" id="1176127"/>
    <lineage>
        <taxon>Eukaryota</taxon>
        <taxon>Fungi</taxon>
        <taxon>Dikarya</taxon>
        <taxon>Ascomycota</taxon>
        <taxon>Pezizomycotina</taxon>
        <taxon>Dothideomycetes</taxon>
        <taxon>Dothideomycetes incertae sedis</taxon>
        <taxon>Botryosphaeriales</taxon>
        <taxon>Aplosporellaceae</taxon>
        <taxon>Aplosporella</taxon>
    </lineage>
</organism>
<sequence length="368" mass="39544">MATDTMTIIFTRVHDKLEDIFSPSSHHLAAVVPSKGSTLQIAHRPTPTPGPVELLIEVKSIALNPVDHYMRDSGYAITSYPAVLGSDIAGTVLAAGSLVPPTAFKPGTRIAAFAQCFFVHGEPAYGAFQQRVLVPAVNAVPLPESMSFNGAAVLPMAVTTAWAGFGFALGVPRDVAWRAEQGEGVLIWGGASSVGSAAVQVARLLGFKVYVTASERHHAYMKCLGASRAFEYKDEDVVERIVRAVKEDGVSMRLGFDAVGHQMQSSIEVLKRLNGGRTAKLASAARIPAGLEEMEGVKVTFVRSPEEEMARMDFFHFVFNVWLRQKLEKGQFIPSPKIQIVGKGLGSVQEGLDVLKKGVSGVKLVVET</sequence>
<dbReference type="OrthoDB" id="10257049at2759"/>
<dbReference type="Proteomes" id="UP000799438">
    <property type="component" value="Unassembled WGS sequence"/>
</dbReference>
<protein>
    <recommendedName>
        <fullName evidence="4">Enoyl reductase (ER) domain-containing protein</fullName>
    </recommendedName>
</protein>
<dbReference type="Pfam" id="PF00107">
    <property type="entry name" value="ADH_zinc_N"/>
    <property type="match status" value="1"/>
</dbReference>
<dbReference type="AlphaFoldDB" id="A0A6A6BAQ9"/>
<dbReference type="Pfam" id="PF08240">
    <property type="entry name" value="ADH_N"/>
    <property type="match status" value="1"/>
</dbReference>
<evidence type="ECO:0000313" key="5">
    <source>
        <dbReference type="EMBL" id="KAF2141106.1"/>
    </source>
</evidence>
<gene>
    <name evidence="5" type="ORF">K452DRAFT_288480</name>
</gene>
<dbReference type="InterPro" id="IPR011032">
    <property type="entry name" value="GroES-like_sf"/>
</dbReference>
<comment type="similarity">
    <text evidence="1">Belongs to the zinc-containing alcohol dehydrogenase family.</text>
</comment>
<dbReference type="PANTHER" id="PTHR45348:SF2">
    <property type="entry name" value="ZINC-TYPE ALCOHOL DEHYDROGENASE-LIKE PROTEIN C2E1P3.01"/>
    <property type="match status" value="1"/>
</dbReference>